<dbReference type="InterPro" id="IPR009078">
    <property type="entry name" value="Ferritin-like_SF"/>
</dbReference>
<proteinExistence type="inferred from homology"/>
<feature type="binding site" evidence="2">
    <location>
        <position position="169"/>
    </location>
    <ligand>
        <name>Mn(2+)</name>
        <dbReference type="ChEBI" id="CHEBI:29035"/>
        <label>1</label>
    </ligand>
</feature>
<feature type="binding site" evidence="2">
    <location>
        <position position="35"/>
    </location>
    <ligand>
        <name>Mn(2+)</name>
        <dbReference type="ChEBI" id="CHEBI:29035"/>
        <label>1</label>
    </ligand>
</feature>
<evidence type="ECO:0000313" key="5">
    <source>
        <dbReference type="Proteomes" id="UP000049127"/>
    </source>
</evidence>
<dbReference type="InterPro" id="IPR039377">
    <property type="entry name" value="Mn_catalase_dom"/>
</dbReference>
<dbReference type="AlphaFoldDB" id="A0A0C7QGW3"/>
<sequence>MWIYQKTLQHPVNLKSKDLKMAKFLITQFGGPNGELGAALRYLSQRFTMPTGKSKALLTDIGTEELAHVEMIASMVYQITKDATPEELRKAGLGENYAQNGFGIFPSDAHGVPFSASTIAVMGNPVTDLHEDMAAEQKALATYYQLVNLTDDVDMKNVLRFLGEREIIHYQRFGEALMDVYDYQEQKQMF</sequence>
<name>A0A0C7QGW3_PARSO</name>
<keyword evidence="2" id="KW-0479">Metal-binding</keyword>
<dbReference type="GO" id="GO:0004096">
    <property type="term" value="F:catalase activity"/>
    <property type="evidence" value="ECO:0007669"/>
    <property type="project" value="UniProtKB-EC"/>
</dbReference>
<dbReference type="EMBL" id="CEKZ01000003">
    <property type="protein sequence ID" value="CEQ02468.1"/>
    <property type="molecule type" value="Genomic_DNA"/>
</dbReference>
<gene>
    <name evidence="4" type="primary">cotJC2</name>
    <name evidence="4" type="ORF">R28058_02011</name>
</gene>
<protein>
    <submittedName>
        <fullName evidence="4">Spore coat peptide assembly protein CotJC 2</fullName>
        <ecNumber evidence="4">1.11.1.6</ecNumber>
    </submittedName>
</protein>
<dbReference type="InterPro" id="IPR007760">
    <property type="entry name" value="Mn_catalase"/>
</dbReference>
<keyword evidence="2" id="KW-0464">Manganese</keyword>
<comment type="similarity">
    <text evidence="1">Belongs to the manganese catalase family.</text>
</comment>
<keyword evidence="4" id="KW-0560">Oxidoreductase</keyword>
<dbReference type="EC" id="1.11.1.6" evidence="4"/>
<keyword evidence="3" id="KW-0106">Calcium</keyword>
<dbReference type="SUPFAM" id="SSF47240">
    <property type="entry name" value="Ferritin-like"/>
    <property type="match status" value="1"/>
</dbReference>
<dbReference type="OrthoDB" id="9800585at2"/>
<dbReference type="Proteomes" id="UP000049127">
    <property type="component" value="Unassembled WGS sequence"/>
</dbReference>
<dbReference type="RefSeq" id="WP_055334989.1">
    <property type="nucleotide sequence ID" value="NZ_CDNF01000003.1"/>
</dbReference>
<comment type="cofactor">
    <cofactor evidence="3">
        <name>Ca(2+)</name>
        <dbReference type="ChEBI" id="CHEBI:29108"/>
    </cofactor>
    <text evidence="3">Binds 1 Ca(2+) ion per subunit.</text>
</comment>
<feature type="binding site" evidence="2">
    <location>
        <position position="68"/>
    </location>
    <ligand>
        <name>Mn(2+)</name>
        <dbReference type="ChEBI" id="CHEBI:29035"/>
        <label>1</label>
    </ligand>
</feature>
<feature type="binding site" evidence="3">
    <location>
        <position position="60"/>
    </location>
    <ligand>
        <name>Ca(2+)</name>
        <dbReference type="ChEBI" id="CHEBI:29108"/>
    </ligand>
</feature>
<keyword evidence="4" id="KW-0575">Peroxidase</keyword>
<dbReference type="GO" id="GO:0046872">
    <property type="term" value="F:metal ion binding"/>
    <property type="evidence" value="ECO:0007669"/>
    <property type="project" value="UniProtKB-KW"/>
</dbReference>
<accession>A0A0C7QGW3</accession>
<evidence type="ECO:0000256" key="3">
    <source>
        <dbReference type="PIRSR" id="PIRSR607760-2"/>
    </source>
</evidence>
<feature type="binding site" evidence="2">
    <location>
        <position position="65"/>
    </location>
    <ligand>
        <name>Mn(2+)</name>
        <dbReference type="ChEBI" id="CHEBI:29035"/>
        <label>1</label>
    </ligand>
</feature>
<comment type="cofactor">
    <cofactor evidence="2">
        <name>Mn(2+)</name>
        <dbReference type="ChEBI" id="CHEBI:29035"/>
    </cofactor>
    <text evidence="2">Binds 2 manganese ions per subunit.</text>
</comment>
<dbReference type="Pfam" id="PF05067">
    <property type="entry name" value="Mn_catalase"/>
    <property type="match status" value="1"/>
</dbReference>
<dbReference type="CDD" id="cd01051">
    <property type="entry name" value="Mn_catalase"/>
    <property type="match status" value="1"/>
</dbReference>
<feature type="binding site" evidence="2">
    <location>
        <position position="136"/>
    </location>
    <ligand>
        <name>Mn(2+)</name>
        <dbReference type="ChEBI" id="CHEBI:29035"/>
        <label>1</label>
    </ligand>
</feature>
<organism evidence="4 5">
    <name type="scientific">Paraclostridium sordellii</name>
    <name type="common">Clostridium sordellii</name>
    <dbReference type="NCBI Taxonomy" id="1505"/>
    <lineage>
        <taxon>Bacteria</taxon>
        <taxon>Bacillati</taxon>
        <taxon>Bacillota</taxon>
        <taxon>Clostridia</taxon>
        <taxon>Peptostreptococcales</taxon>
        <taxon>Peptostreptococcaceae</taxon>
        <taxon>Paraclostridium</taxon>
    </lineage>
</organism>
<dbReference type="Gene3D" id="1.20.1260.10">
    <property type="match status" value="1"/>
</dbReference>
<reference evidence="4 5" key="1">
    <citation type="submission" date="2015-01" db="EMBL/GenBank/DDBJ databases">
        <authorList>
            <person name="Aslett A.Martin."/>
            <person name="De Silva Nishadi"/>
        </authorList>
    </citation>
    <scope>NUCLEOTIDE SEQUENCE [LARGE SCALE GENOMIC DNA]</scope>
    <source>
        <strain evidence="4 5">R28058</strain>
    </source>
</reference>
<evidence type="ECO:0000256" key="1">
    <source>
        <dbReference type="ARBA" id="ARBA00007644"/>
    </source>
</evidence>
<evidence type="ECO:0000256" key="2">
    <source>
        <dbReference type="PIRSR" id="PIRSR607760-1"/>
    </source>
</evidence>
<dbReference type="InterPro" id="IPR012347">
    <property type="entry name" value="Ferritin-like"/>
</dbReference>
<evidence type="ECO:0000313" key="4">
    <source>
        <dbReference type="EMBL" id="CEQ02468.1"/>
    </source>
</evidence>